<dbReference type="Proteomes" id="UP000680116">
    <property type="component" value="Chromosome"/>
</dbReference>
<evidence type="ECO:0000313" key="3">
    <source>
        <dbReference type="EMBL" id="CAG4971687.1"/>
    </source>
</evidence>
<dbReference type="SUPFAM" id="SSF56436">
    <property type="entry name" value="C-type lectin-like"/>
    <property type="match status" value="1"/>
</dbReference>
<dbReference type="RefSeq" id="WP_251370668.1">
    <property type="nucleotide sequence ID" value="NZ_OU015430.1"/>
</dbReference>
<dbReference type="Gene3D" id="3.90.1580.10">
    <property type="entry name" value="paralog of FGE (formylglycine-generating enzyme)"/>
    <property type="match status" value="1"/>
</dbReference>
<evidence type="ECO:0000313" key="4">
    <source>
        <dbReference type="Proteomes" id="UP000680116"/>
    </source>
</evidence>
<accession>A0ABM8UED9</accession>
<dbReference type="Pfam" id="PF03781">
    <property type="entry name" value="FGE-sulfatase"/>
    <property type="match status" value="1"/>
</dbReference>
<dbReference type="InterPro" id="IPR011990">
    <property type="entry name" value="TPR-like_helical_dom_sf"/>
</dbReference>
<dbReference type="PANTHER" id="PTHR23150">
    <property type="entry name" value="SULFATASE MODIFYING FACTOR 1, 2"/>
    <property type="match status" value="1"/>
</dbReference>
<dbReference type="InterPro" id="IPR051043">
    <property type="entry name" value="Sulfatase_Mod_Factor_Kinase"/>
</dbReference>
<dbReference type="PANTHER" id="PTHR23150:SF35">
    <property type="entry name" value="BLL6746 PROTEIN"/>
    <property type="match status" value="1"/>
</dbReference>
<keyword evidence="3" id="KW-0032">Aminotransferase</keyword>
<dbReference type="InterPro" id="IPR005532">
    <property type="entry name" value="SUMF_dom"/>
</dbReference>
<dbReference type="Gene3D" id="1.25.40.10">
    <property type="entry name" value="Tetratricopeptide repeat domain"/>
    <property type="match status" value="1"/>
</dbReference>
<reference evidence="3 4" key="1">
    <citation type="submission" date="2021-04" db="EMBL/GenBank/DDBJ databases">
        <authorList>
            <person name="Rodrigo-Torres L."/>
            <person name="Arahal R. D."/>
            <person name="Lucena T."/>
        </authorList>
    </citation>
    <scope>NUCLEOTIDE SEQUENCE [LARGE SCALE GENOMIC DNA]</scope>
    <source>
        <strain evidence="3 4">CECT 30171</strain>
    </source>
</reference>
<protein>
    <submittedName>
        <fullName evidence="3">Hercynine oxygenase</fullName>
        <ecNumber evidence="3">1.14.99.50</ecNumber>
    </submittedName>
</protein>
<dbReference type="EMBL" id="OU015430">
    <property type="protein sequence ID" value="CAG4971687.1"/>
    <property type="molecule type" value="Genomic_DNA"/>
</dbReference>
<sequence length="614" mass="66077">MAAWLVLLVACSGDHGDDAAEPDVAAQAGGERAPIVAVGPRQEVAPVPEWESPAVEVDDSDVEATKARAAEALEAGDLFGDADDAIPLYLALSRHLPDDPDVATGLERARGVLIEQGNAALAAIDEDREALGHARQVGAVARELAPSDPAVETYLATVEQAVQAEQANLRGEQALNQRRFGIDVDGGGDSDGAVAQFRAALELRPGDARAQQGLAATESAIIRQAELAAERDDYDAATRWLDRAAQVRPGLETVDQARLRLARHRGARVRELRDLGVAALANGADIGTAREHLAELLRIAPPGDSAAVDLRERIEMATHYGLFRPGQAFTEALDRAGRGPEMVVIPHGAFRMGAADGERDASDAEQPTRTIRFERGLAVSRNEVTVGEFRQFITATGYEPRATRRGYSTAYDERSGNLVRRSGVDWRSDYAGKPAADHLPVVHVSAHDADAYARWLSEQTGHTYRLPTEAEFEYMLRAGSQGRFPWGDGAPPEGAGNFTGGGDTSPSGRQWRNAFKGLDDGAWGPAPVRSYRANAFGLHDVPGNVSEWVADCWHDSYRRAPADGRAWFNPGCRTRVVRGGSWASSPAQTRSAWRLGSDANTTNARVGFRVVREI</sequence>
<gene>
    <name evidence="3" type="primary">egtB_2</name>
    <name evidence="3" type="ORF">LYB30171_01031</name>
</gene>
<dbReference type="GO" id="GO:0008483">
    <property type="term" value="F:transaminase activity"/>
    <property type="evidence" value="ECO:0007669"/>
    <property type="project" value="UniProtKB-KW"/>
</dbReference>
<feature type="region of interest" description="Disordered" evidence="1">
    <location>
        <begin position="491"/>
        <end position="510"/>
    </location>
</feature>
<dbReference type="EC" id="1.14.99.50" evidence="3"/>
<dbReference type="InterPro" id="IPR042095">
    <property type="entry name" value="SUMF_sf"/>
</dbReference>
<keyword evidence="4" id="KW-1185">Reference proteome</keyword>
<keyword evidence="3" id="KW-0560">Oxidoreductase</keyword>
<evidence type="ECO:0000259" key="2">
    <source>
        <dbReference type="Pfam" id="PF03781"/>
    </source>
</evidence>
<organism evidence="3 4">
    <name type="scientific">Novilysobacter luteus</name>
    <dbReference type="NCBI Taxonomy" id="2822368"/>
    <lineage>
        <taxon>Bacteria</taxon>
        <taxon>Pseudomonadati</taxon>
        <taxon>Pseudomonadota</taxon>
        <taxon>Gammaproteobacteria</taxon>
        <taxon>Lysobacterales</taxon>
        <taxon>Lysobacteraceae</taxon>
        <taxon>Novilysobacter</taxon>
    </lineage>
</organism>
<keyword evidence="3" id="KW-0808">Transferase</keyword>
<name>A0ABM8UED9_9GAMM</name>
<evidence type="ECO:0000256" key="1">
    <source>
        <dbReference type="SAM" id="MobiDB-lite"/>
    </source>
</evidence>
<dbReference type="InterPro" id="IPR016187">
    <property type="entry name" value="CTDL_fold"/>
</dbReference>
<feature type="domain" description="Sulfatase-modifying factor enzyme-like" evidence="2">
    <location>
        <begin position="339"/>
        <end position="612"/>
    </location>
</feature>
<dbReference type="SUPFAM" id="SSF48452">
    <property type="entry name" value="TPR-like"/>
    <property type="match status" value="1"/>
</dbReference>
<proteinExistence type="predicted"/>
<dbReference type="GO" id="GO:0044875">
    <property type="term" value="F:gamma-glutamyl hercynylcysteine sulfoxide synthase activity"/>
    <property type="evidence" value="ECO:0007669"/>
    <property type="project" value="UniProtKB-EC"/>
</dbReference>